<evidence type="ECO:0000313" key="6">
    <source>
        <dbReference type="EMBL" id="GAT32899.1"/>
    </source>
</evidence>
<dbReference type="PROSITE" id="PS51379">
    <property type="entry name" value="4FE4S_FER_2"/>
    <property type="match status" value="2"/>
</dbReference>
<sequence>MAYQIDPQKCETCGACVEACPNDAIKIKGLTAVIDANLCIDCGSCETTCNSGAISAS</sequence>
<dbReference type="EMBL" id="BDCO01000002">
    <property type="protein sequence ID" value="GAT32899.1"/>
    <property type="molecule type" value="Genomic_DNA"/>
</dbReference>
<evidence type="ECO:0000256" key="3">
    <source>
        <dbReference type="ARBA" id="ARBA00023004"/>
    </source>
</evidence>
<evidence type="ECO:0000256" key="2">
    <source>
        <dbReference type="ARBA" id="ARBA00022723"/>
    </source>
</evidence>
<dbReference type="PANTHER" id="PTHR43687:SF1">
    <property type="entry name" value="FERREDOXIN III"/>
    <property type="match status" value="1"/>
</dbReference>
<dbReference type="OrthoDB" id="9798098at2"/>
<comment type="caution">
    <text evidence="6">The sequence shown here is derived from an EMBL/GenBank/DDBJ whole genome shotgun (WGS) entry which is preliminary data.</text>
</comment>
<feature type="domain" description="4Fe-4S ferredoxin-type" evidence="5">
    <location>
        <begin position="32"/>
        <end position="57"/>
    </location>
</feature>
<dbReference type="Gene3D" id="3.30.70.20">
    <property type="match status" value="2"/>
</dbReference>
<organism evidence="6 7">
    <name type="scientific">Terrimicrobium sacchariphilum</name>
    <dbReference type="NCBI Taxonomy" id="690879"/>
    <lineage>
        <taxon>Bacteria</taxon>
        <taxon>Pseudomonadati</taxon>
        <taxon>Verrucomicrobiota</taxon>
        <taxon>Terrimicrobiia</taxon>
        <taxon>Terrimicrobiales</taxon>
        <taxon>Terrimicrobiaceae</taxon>
        <taxon>Terrimicrobium</taxon>
    </lineage>
</organism>
<keyword evidence="2" id="KW-0479">Metal-binding</keyword>
<reference evidence="7" key="1">
    <citation type="journal article" date="2017" name="Genome Announc.">
        <title>Draft Genome Sequence of Terrimicrobium sacchariphilum NM-5T, a Facultative Anaerobic Soil Bacterium of the Class Spartobacteria.</title>
        <authorList>
            <person name="Qiu Y.L."/>
            <person name="Tourlousse D.M."/>
            <person name="Matsuura N."/>
            <person name="Ohashi A."/>
            <person name="Sekiguchi Y."/>
        </authorList>
    </citation>
    <scope>NUCLEOTIDE SEQUENCE [LARGE SCALE GENOMIC DNA]</scope>
    <source>
        <strain evidence="7">NM-5</strain>
    </source>
</reference>
<dbReference type="PANTHER" id="PTHR43687">
    <property type="entry name" value="ADENYLYLSULFATE REDUCTASE, BETA SUBUNIT"/>
    <property type="match status" value="1"/>
</dbReference>
<dbReference type="PROSITE" id="PS00198">
    <property type="entry name" value="4FE4S_FER_1"/>
    <property type="match status" value="1"/>
</dbReference>
<dbReference type="SUPFAM" id="SSF54862">
    <property type="entry name" value="4Fe-4S ferredoxins"/>
    <property type="match status" value="1"/>
</dbReference>
<dbReference type="InParanoid" id="A0A146G518"/>
<dbReference type="RefSeq" id="WP_075078698.1">
    <property type="nucleotide sequence ID" value="NZ_BDCO01000002.1"/>
</dbReference>
<protein>
    <submittedName>
        <fullName evidence="6">4Fe-4S binding domain-containing protein</fullName>
    </submittedName>
</protein>
<name>A0A146G518_TERSA</name>
<proteinExistence type="predicted"/>
<dbReference type="GO" id="GO:0051539">
    <property type="term" value="F:4 iron, 4 sulfur cluster binding"/>
    <property type="evidence" value="ECO:0007669"/>
    <property type="project" value="UniProtKB-KW"/>
</dbReference>
<dbReference type="InterPro" id="IPR017900">
    <property type="entry name" value="4Fe4S_Fe_S_CS"/>
</dbReference>
<evidence type="ECO:0000256" key="1">
    <source>
        <dbReference type="ARBA" id="ARBA00022485"/>
    </source>
</evidence>
<keyword evidence="1" id="KW-0004">4Fe-4S</keyword>
<keyword evidence="4" id="KW-0411">Iron-sulfur</keyword>
<dbReference type="GO" id="GO:0046872">
    <property type="term" value="F:metal ion binding"/>
    <property type="evidence" value="ECO:0007669"/>
    <property type="project" value="UniProtKB-KW"/>
</dbReference>
<keyword evidence="3" id="KW-0408">Iron</keyword>
<dbReference type="InterPro" id="IPR050572">
    <property type="entry name" value="Fe-S_Ferredoxin"/>
</dbReference>
<evidence type="ECO:0000259" key="5">
    <source>
        <dbReference type="PROSITE" id="PS51379"/>
    </source>
</evidence>
<dbReference type="InterPro" id="IPR017896">
    <property type="entry name" value="4Fe4S_Fe-S-bd"/>
</dbReference>
<dbReference type="Proteomes" id="UP000076023">
    <property type="component" value="Unassembled WGS sequence"/>
</dbReference>
<feature type="domain" description="4Fe-4S ferredoxin-type" evidence="5">
    <location>
        <begin position="1"/>
        <end position="30"/>
    </location>
</feature>
<keyword evidence="7" id="KW-1185">Reference proteome</keyword>
<dbReference type="AlphaFoldDB" id="A0A146G518"/>
<accession>A0A146G518</accession>
<dbReference type="Pfam" id="PF00037">
    <property type="entry name" value="Fer4"/>
    <property type="match status" value="1"/>
</dbReference>
<gene>
    <name evidence="6" type="ORF">TSACC_21301</name>
</gene>
<evidence type="ECO:0000313" key="7">
    <source>
        <dbReference type="Proteomes" id="UP000076023"/>
    </source>
</evidence>
<dbReference type="STRING" id="690879.TSACC_21301"/>
<evidence type="ECO:0000256" key="4">
    <source>
        <dbReference type="ARBA" id="ARBA00023014"/>
    </source>
</evidence>
<dbReference type="Pfam" id="PF12837">
    <property type="entry name" value="Fer4_6"/>
    <property type="match status" value="1"/>
</dbReference>